<dbReference type="SUPFAM" id="SSF48371">
    <property type="entry name" value="ARM repeat"/>
    <property type="match status" value="1"/>
</dbReference>
<organism evidence="7 8">
    <name type="scientific">Hydra vulgaris</name>
    <name type="common">Hydra</name>
    <name type="synonym">Hydra attenuata</name>
    <dbReference type="NCBI Taxonomy" id="6087"/>
    <lineage>
        <taxon>Eukaryota</taxon>
        <taxon>Metazoa</taxon>
        <taxon>Cnidaria</taxon>
        <taxon>Hydrozoa</taxon>
        <taxon>Hydroidolina</taxon>
        <taxon>Anthoathecata</taxon>
        <taxon>Aplanulata</taxon>
        <taxon>Hydridae</taxon>
        <taxon>Hydra</taxon>
    </lineage>
</organism>
<evidence type="ECO:0000256" key="2">
    <source>
        <dbReference type="ARBA" id="ARBA00007688"/>
    </source>
</evidence>
<evidence type="ECO:0000256" key="3">
    <source>
        <dbReference type="ARBA" id="ARBA00023015"/>
    </source>
</evidence>
<dbReference type="CDD" id="cd08050">
    <property type="entry name" value="TAF6C"/>
    <property type="match status" value="1"/>
</dbReference>
<dbReference type="Gene3D" id="1.25.40.770">
    <property type="entry name" value="TAF6, C-terminal HEAT repeat domain"/>
    <property type="match status" value="1"/>
</dbReference>
<evidence type="ECO:0000256" key="5">
    <source>
        <dbReference type="ARBA" id="ARBA00023242"/>
    </source>
</evidence>
<accession>A0ABM4CKG2</accession>
<dbReference type="InterPro" id="IPR009072">
    <property type="entry name" value="Histone-fold"/>
</dbReference>
<evidence type="ECO:0000256" key="1">
    <source>
        <dbReference type="ARBA" id="ARBA00004123"/>
    </source>
</evidence>
<dbReference type="Pfam" id="PF02969">
    <property type="entry name" value="TAF"/>
    <property type="match status" value="1"/>
</dbReference>
<dbReference type="Gene3D" id="1.10.20.10">
    <property type="entry name" value="Histone, subunit A"/>
    <property type="match status" value="1"/>
</dbReference>
<dbReference type="SMART" id="SM00803">
    <property type="entry name" value="TAF"/>
    <property type="match status" value="1"/>
</dbReference>
<keyword evidence="4" id="KW-0804">Transcription</keyword>
<dbReference type="RefSeq" id="XP_065662259.1">
    <property type="nucleotide sequence ID" value="XM_065806187.1"/>
</dbReference>
<dbReference type="InterPro" id="IPR011442">
    <property type="entry name" value="TAF6_C"/>
</dbReference>
<evidence type="ECO:0000256" key="4">
    <source>
        <dbReference type="ARBA" id="ARBA00023163"/>
    </source>
</evidence>
<comment type="similarity">
    <text evidence="2">Belongs to the TAF6 family.</text>
</comment>
<keyword evidence="3" id="KW-0805">Transcription regulation</keyword>
<evidence type="ECO:0000313" key="7">
    <source>
        <dbReference type="Proteomes" id="UP001652625"/>
    </source>
</evidence>
<protein>
    <submittedName>
        <fullName evidence="8">TAF6-like RNA polymerase II p300/CBP-associated factor-associated factor 65 kDa subunit 6L isoform X3</fullName>
    </submittedName>
</protein>
<dbReference type="CDD" id="cd22932">
    <property type="entry name" value="HFD_TAF6L"/>
    <property type="match status" value="1"/>
</dbReference>
<reference evidence="8" key="1">
    <citation type="submission" date="2025-08" db="UniProtKB">
        <authorList>
            <consortium name="RefSeq"/>
        </authorList>
    </citation>
    <scope>IDENTIFICATION</scope>
</reference>
<dbReference type="Pfam" id="PF07571">
    <property type="entry name" value="TAF6_C"/>
    <property type="match status" value="1"/>
</dbReference>
<evidence type="ECO:0000259" key="6">
    <source>
        <dbReference type="SMART" id="SM00803"/>
    </source>
</evidence>
<sequence>MSGTSSRYTVIPKQCLDVWVESIGISKLNDEICGNLAEDTTYRIRETVHNAVMFMKHAKRTCLTTEDFNNALKEMNTEIIYGHGDAEALVYKAIPFKDGRVCYIDEKDKNLRDIALDSVYPMVGSETIVKGNWLALEGKIYSADKTKEDVNIDLNEPISSYFSNITHALLSHSKHLRKVALMDLRSNNKLQVVLPHLISFLCSKIKLATAKKSFSSVFGFVLLAINALIENDSVLLVPYIFELMKSVLIVVSDVKLCVEEWNIHHTAAFVLVKICSKYSVIHPNLLYQLLKMLNEKLTSVLPIESLFGVISSIKFMGYKAINEALLPHLKNLICYINSNDSEEKQNLLVQDSLCDALALLFINDCVETCFFSTSNLYNILYEQYGERFLSRCLHVKHIHTENKASKVWMTSKNGNNLQILRQSSGNFDLIKEELRKLSKIENKLSPEIIKVCKLNGSKVKFEFFRKQKLFHKQKLCNIIQIPEASGKKVLLKVMKGKHLALKKTKVDFSNFYKNVK</sequence>
<dbReference type="InterPro" id="IPR046344">
    <property type="entry name" value="TAF6_C_sf"/>
</dbReference>
<dbReference type="InterPro" id="IPR004823">
    <property type="entry name" value="TAF_TATA-bd_Histone-like_dom"/>
</dbReference>
<proteinExistence type="inferred from homology"/>
<dbReference type="SUPFAM" id="SSF47113">
    <property type="entry name" value="Histone-fold"/>
    <property type="match status" value="1"/>
</dbReference>
<dbReference type="Proteomes" id="UP001652625">
    <property type="component" value="Chromosome 09"/>
</dbReference>
<comment type="subcellular location">
    <subcellularLocation>
        <location evidence="1">Nucleus</location>
    </subcellularLocation>
</comment>
<keyword evidence="7" id="KW-1185">Reference proteome</keyword>
<feature type="domain" description="TATA box binding protein associated factor (TAF) histone-like fold" evidence="6">
    <location>
        <begin position="9"/>
        <end position="73"/>
    </location>
</feature>
<dbReference type="InterPro" id="IPR016024">
    <property type="entry name" value="ARM-type_fold"/>
</dbReference>
<dbReference type="PANTHER" id="PTHR10221">
    <property type="entry name" value="TRANSCRIPTION INITIATION FACTOR TFIID SUBUNIT 6"/>
    <property type="match status" value="1"/>
</dbReference>
<dbReference type="PANTHER" id="PTHR10221:SF22">
    <property type="entry name" value="TAF6-LIKE RNA POLYMERASE II P300_CBP-ASSOCIATED FACTOR-ASSOCIATED FACTOR 65 KDA SUBUNIT 6L"/>
    <property type="match status" value="1"/>
</dbReference>
<evidence type="ECO:0000313" key="8">
    <source>
        <dbReference type="RefSeq" id="XP_065662259.1"/>
    </source>
</evidence>
<dbReference type="InterPro" id="IPR037796">
    <property type="entry name" value="TAF6"/>
</dbReference>
<name>A0ABM4CKG2_HYDVU</name>
<gene>
    <name evidence="8" type="primary">LOC101237825</name>
</gene>
<dbReference type="GeneID" id="101237825"/>
<keyword evidence="5" id="KW-0539">Nucleus</keyword>